<dbReference type="CDD" id="cd06170">
    <property type="entry name" value="LuxR_C_like"/>
    <property type="match status" value="1"/>
</dbReference>
<dbReference type="Proteomes" id="UP001139485">
    <property type="component" value="Unassembled WGS sequence"/>
</dbReference>
<dbReference type="InterPro" id="IPR000792">
    <property type="entry name" value="Tscrpt_reg_LuxR_C"/>
</dbReference>
<evidence type="ECO:0000256" key="1">
    <source>
        <dbReference type="ARBA" id="ARBA00023125"/>
    </source>
</evidence>
<dbReference type="AlphaFoldDB" id="A0A9X2IFW8"/>
<dbReference type="InterPro" id="IPR039420">
    <property type="entry name" value="WalR-like"/>
</dbReference>
<dbReference type="InterPro" id="IPR016032">
    <property type="entry name" value="Sig_transdc_resp-reg_C-effctor"/>
</dbReference>
<reference evidence="3" key="1">
    <citation type="submission" date="2022-05" db="EMBL/GenBank/DDBJ databases">
        <authorList>
            <person name="Tuo L."/>
        </authorList>
    </citation>
    <scope>NUCLEOTIDE SEQUENCE</scope>
    <source>
        <strain evidence="3">BSK12Z-4</strain>
    </source>
</reference>
<dbReference type="PANTHER" id="PTHR43214:SF43">
    <property type="entry name" value="TWO-COMPONENT RESPONSE REGULATOR"/>
    <property type="match status" value="1"/>
</dbReference>
<name>A0A9X2IFW8_9ACTN</name>
<dbReference type="PANTHER" id="PTHR43214">
    <property type="entry name" value="TWO-COMPONENT RESPONSE REGULATOR"/>
    <property type="match status" value="1"/>
</dbReference>
<dbReference type="Pfam" id="PF00196">
    <property type="entry name" value="GerE"/>
    <property type="match status" value="1"/>
</dbReference>
<dbReference type="GO" id="GO:0006355">
    <property type="term" value="P:regulation of DNA-templated transcription"/>
    <property type="evidence" value="ECO:0007669"/>
    <property type="project" value="InterPro"/>
</dbReference>
<dbReference type="GO" id="GO:0003677">
    <property type="term" value="F:DNA binding"/>
    <property type="evidence" value="ECO:0007669"/>
    <property type="project" value="UniProtKB-KW"/>
</dbReference>
<gene>
    <name evidence="3" type="ORF">M8330_18385</name>
</gene>
<sequence>MSSPPLRIGLLGEPELVVRGLGPLLATADEGAVDLRVVPAATAQHEVDVVLLDPQPPDGRGPASRTAWIAGVAPARVLAWTWRLHPAVVRGTLAAGAHGIVAKSAPAAELLRAMRTVAGGGSVVPPTEPMFPGLSDRQSEVLVLIGQGLSNDEIAATLRVSVNSVKTYIREIYSRTGTSRRTQAVAWAHRHGWSH</sequence>
<dbReference type="EMBL" id="JAMOIL010000031">
    <property type="protein sequence ID" value="MCM0622266.1"/>
    <property type="molecule type" value="Genomic_DNA"/>
</dbReference>
<dbReference type="RefSeq" id="WP_250828501.1">
    <property type="nucleotide sequence ID" value="NZ_JAMOIL010000031.1"/>
</dbReference>
<accession>A0A9X2IFW8</accession>
<feature type="domain" description="HTH luxR-type" evidence="2">
    <location>
        <begin position="127"/>
        <end position="192"/>
    </location>
</feature>
<dbReference type="SUPFAM" id="SSF46894">
    <property type="entry name" value="C-terminal effector domain of the bipartite response regulators"/>
    <property type="match status" value="1"/>
</dbReference>
<protein>
    <submittedName>
        <fullName evidence="3">Response regulator transcription factor</fullName>
    </submittedName>
</protein>
<evidence type="ECO:0000313" key="3">
    <source>
        <dbReference type="EMBL" id="MCM0622266.1"/>
    </source>
</evidence>
<evidence type="ECO:0000313" key="4">
    <source>
        <dbReference type="Proteomes" id="UP001139485"/>
    </source>
</evidence>
<comment type="caution">
    <text evidence="3">The sequence shown here is derived from an EMBL/GenBank/DDBJ whole genome shotgun (WGS) entry which is preliminary data.</text>
</comment>
<evidence type="ECO:0000259" key="2">
    <source>
        <dbReference type="PROSITE" id="PS50043"/>
    </source>
</evidence>
<organism evidence="3 4">
    <name type="scientific">Nocardioides bruguierae</name>
    <dbReference type="NCBI Taxonomy" id="2945102"/>
    <lineage>
        <taxon>Bacteria</taxon>
        <taxon>Bacillati</taxon>
        <taxon>Actinomycetota</taxon>
        <taxon>Actinomycetes</taxon>
        <taxon>Propionibacteriales</taxon>
        <taxon>Nocardioidaceae</taxon>
        <taxon>Nocardioides</taxon>
    </lineage>
</organism>
<dbReference type="PRINTS" id="PR00038">
    <property type="entry name" value="HTHLUXR"/>
</dbReference>
<dbReference type="PROSITE" id="PS50043">
    <property type="entry name" value="HTH_LUXR_2"/>
    <property type="match status" value="1"/>
</dbReference>
<keyword evidence="4" id="KW-1185">Reference proteome</keyword>
<dbReference type="SMART" id="SM00421">
    <property type="entry name" value="HTH_LUXR"/>
    <property type="match status" value="1"/>
</dbReference>
<proteinExistence type="predicted"/>
<dbReference type="Gene3D" id="3.40.50.2300">
    <property type="match status" value="1"/>
</dbReference>
<dbReference type="SUPFAM" id="SSF52172">
    <property type="entry name" value="CheY-like"/>
    <property type="match status" value="1"/>
</dbReference>
<dbReference type="InterPro" id="IPR011006">
    <property type="entry name" value="CheY-like_superfamily"/>
</dbReference>
<keyword evidence="1" id="KW-0238">DNA-binding</keyword>